<feature type="transmembrane region" description="Helical" evidence="1">
    <location>
        <begin position="198"/>
        <end position="219"/>
    </location>
</feature>
<gene>
    <name evidence="3" type="ORF">FNV44_01265</name>
</gene>
<dbReference type="InterPro" id="IPR003675">
    <property type="entry name" value="Rce1/LyrA-like_dom"/>
</dbReference>
<evidence type="ECO:0000259" key="2">
    <source>
        <dbReference type="Pfam" id="PF02517"/>
    </source>
</evidence>
<organism evidence="3 4">
    <name type="scientific">Acholeplasma laidlawii</name>
    <dbReference type="NCBI Taxonomy" id="2148"/>
    <lineage>
        <taxon>Bacteria</taxon>
        <taxon>Bacillati</taxon>
        <taxon>Mycoplasmatota</taxon>
        <taxon>Mollicutes</taxon>
        <taxon>Acholeplasmatales</taxon>
        <taxon>Acholeplasmataceae</taxon>
        <taxon>Acholeplasma</taxon>
    </lineage>
</organism>
<feature type="transmembrane region" description="Helical" evidence="1">
    <location>
        <begin position="37"/>
        <end position="58"/>
    </location>
</feature>
<dbReference type="GO" id="GO:0004175">
    <property type="term" value="F:endopeptidase activity"/>
    <property type="evidence" value="ECO:0007669"/>
    <property type="project" value="UniProtKB-ARBA"/>
</dbReference>
<proteinExistence type="predicted"/>
<feature type="transmembrane region" description="Helical" evidence="1">
    <location>
        <begin position="323"/>
        <end position="343"/>
    </location>
</feature>
<dbReference type="PANTHER" id="PTHR36435:SF1">
    <property type="entry name" value="CAAX AMINO TERMINAL PROTEASE FAMILY PROTEIN"/>
    <property type="match status" value="1"/>
</dbReference>
<feature type="transmembrane region" description="Helical" evidence="1">
    <location>
        <begin position="290"/>
        <end position="311"/>
    </location>
</feature>
<dbReference type="Proteomes" id="UP000315938">
    <property type="component" value="Unassembled WGS sequence"/>
</dbReference>
<feature type="transmembrane region" description="Helical" evidence="1">
    <location>
        <begin position="349"/>
        <end position="368"/>
    </location>
</feature>
<dbReference type="RefSeq" id="WP_064211885.1">
    <property type="nucleotide sequence ID" value="NZ_JACAOE010000001.1"/>
</dbReference>
<dbReference type="InterPro" id="IPR052710">
    <property type="entry name" value="CAAX_protease"/>
</dbReference>
<sequence>MYDHLDEIENEFKEIHEEQKNKDEVDPKMQKIYRNNLFLYLAYMILPIILSIFILIALTDIDFFFQDVNASEFAITNAVNDVNGLLIVDPNNFENLDSDYESFLIPVGADGTHIIYVHASATFITDTDFFDSVLEGDVYTYTLKASVLNDIIDGNIKKWPNNAQINFHIPYDDVSPLVAGSSVDNIIELTKENSVPTVALNAIFAFTLMLIIAIPMVIISKPILIGDFNLLKVDNESVGTVLAKSGIGVLYMFGGNIAVGILVMAISTMFQIPDQVSANQLAINLMLKSPYFILMIITAVVIGPIVEELVFRKSFFGLIKNENWALVISSLVFGLIHISTEILTGDIGMVIVSSLPYIAGGFIFGYIYMINKKNIVIPIIAHMGYNLISVLMSMFLLYVL</sequence>
<dbReference type="GO" id="GO:0006508">
    <property type="term" value="P:proteolysis"/>
    <property type="evidence" value="ECO:0007669"/>
    <property type="project" value="UniProtKB-KW"/>
</dbReference>
<dbReference type="EMBL" id="VKID01000001">
    <property type="protein sequence ID" value="TRX99698.1"/>
    <property type="molecule type" value="Genomic_DNA"/>
</dbReference>
<keyword evidence="1" id="KW-0472">Membrane</keyword>
<keyword evidence="1" id="KW-1133">Transmembrane helix</keyword>
<evidence type="ECO:0000313" key="4">
    <source>
        <dbReference type="Proteomes" id="UP000315938"/>
    </source>
</evidence>
<evidence type="ECO:0000313" key="3">
    <source>
        <dbReference type="EMBL" id="TRX99698.1"/>
    </source>
</evidence>
<evidence type="ECO:0000256" key="1">
    <source>
        <dbReference type="SAM" id="Phobius"/>
    </source>
</evidence>
<feature type="transmembrane region" description="Helical" evidence="1">
    <location>
        <begin position="249"/>
        <end position="270"/>
    </location>
</feature>
<keyword evidence="3" id="KW-0378">Hydrolase</keyword>
<dbReference type="GO" id="GO:0008237">
    <property type="term" value="F:metallopeptidase activity"/>
    <property type="evidence" value="ECO:0007669"/>
    <property type="project" value="UniProtKB-KW"/>
</dbReference>
<keyword evidence="1" id="KW-0812">Transmembrane</keyword>
<keyword evidence="3" id="KW-0482">Metalloprotease</keyword>
<comment type="caution">
    <text evidence="3">The sequence shown here is derived from an EMBL/GenBank/DDBJ whole genome shotgun (WGS) entry which is preliminary data.</text>
</comment>
<feature type="domain" description="CAAX prenyl protease 2/Lysostaphin resistance protein A-like" evidence="2">
    <location>
        <begin position="291"/>
        <end position="388"/>
    </location>
</feature>
<dbReference type="PANTHER" id="PTHR36435">
    <property type="entry name" value="SLR1288 PROTEIN"/>
    <property type="match status" value="1"/>
</dbReference>
<name>A0A553IHM4_ACHLA</name>
<dbReference type="Pfam" id="PF02517">
    <property type="entry name" value="Rce1-like"/>
    <property type="match status" value="1"/>
</dbReference>
<feature type="transmembrane region" description="Helical" evidence="1">
    <location>
        <begin position="375"/>
        <end position="399"/>
    </location>
</feature>
<dbReference type="AlphaFoldDB" id="A0A553IHM4"/>
<accession>A0A553IHM4</accession>
<reference evidence="3 4" key="1">
    <citation type="submission" date="2019-07" db="EMBL/GenBank/DDBJ databases">
        <title>Genome sequence of Acholeplasma laidlawii strain with increased resistance to erythromycin.</title>
        <authorList>
            <person name="Medvedeva E.S."/>
            <person name="Baranova N.B."/>
            <person name="Siniagina M.N."/>
            <person name="Mouzykantov A."/>
            <person name="Chernova O.A."/>
            <person name="Chernov V.M."/>
        </authorList>
    </citation>
    <scope>NUCLEOTIDE SEQUENCE [LARGE SCALE GENOMIC DNA]</scope>
    <source>
        <strain evidence="3 4">PG8REry</strain>
    </source>
</reference>
<dbReference type="GO" id="GO:0080120">
    <property type="term" value="P:CAAX-box protein maturation"/>
    <property type="evidence" value="ECO:0007669"/>
    <property type="project" value="UniProtKB-ARBA"/>
</dbReference>
<keyword evidence="3" id="KW-0645">Protease</keyword>
<protein>
    <submittedName>
        <fullName evidence="3">CPBP family intramembrane metalloprotease</fullName>
    </submittedName>
</protein>